<evidence type="ECO:0000259" key="10">
    <source>
        <dbReference type="PROSITE" id="PS50893"/>
    </source>
</evidence>
<dbReference type="SMART" id="SM00382">
    <property type="entry name" value="AAA"/>
    <property type="match status" value="1"/>
</dbReference>
<dbReference type="EMBL" id="SIRE01000008">
    <property type="protein sequence ID" value="TBL79171.1"/>
    <property type="molecule type" value="Genomic_DNA"/>
</dbReference>
<evidence type="ECO:0000256" key="5">
    <source>
        <dbReference type="ARBA" id="ARBA00022741"/>
    </source>
</evidence>
<protein>
    <submittedName>
        <fullName evidence="12">ABC transporter ATP-binding protein</fullName>
    </submittedName>
</protein>
<evidence type="ECO:0000256" key="6">
    <source>
        <dbReference type="ARBA" id="ARBA00022840"/>
    </source>
</evidence>
<comment type="caution">
    <text evidence="12">The sequence shown here is derived from an EMBL/GenBank/DDBJ whole genome shotgun (WGS) entry which is preliminary data.</text>
</comment>
<dbReference type="InterPro" id="IPR003439">
    <property type="entry name" value="ABC_transporter-like_ATP-bd"/>
</dbReference>
<reference evidence="12 13" key="1">
    <citation type="submission" date="2019-02" db="EMBL/GenBank/DDBJ databases">
        <title>Paenibacillus sp. nov., isolated from surface-sterilized tissue of Thalictrum simplex L.</title>
        <authorList>
            <person name="Tuo L."/>
        </authorList>
    </citation>
    <scope>NUCLEOTIDE SEQUENCE [LARGE SCALE GENOMIC DNA]</scope>
    <source>
        <strain evidence="12 13">N2SHLJ1</strain>
    </source>
</reference>
<dbReference type="FunFam" id="1.20.1560.10:FF:000011">
    <property type="entry name" value="Multidrug ABC transporter ATP-binding protein"/>
    <property type="match status" value="1"/>
</dbReference>
<accession>A0A4Q9DW02</accession>
<evidence type="ECO:0000259" key="11">
    <source>
        <dbReference type="PROSITE" id="PS50929"/>
    </source>
</evidence>
<keyword evidence="8 9" id="KW-0472">Membrane</keyword>
<evidence type="ECO:0000256" key="9">
    <source>
        <dbReference type="SAM" id="Phobius"/>
    </source>
</evidence>
<keyword evidence="4 9" id="KW-0812">Transmembrane</keyword>
<dbReference type="Proteomes" id="UP000293142">
    <property type="component" value="Unassembled WGS sequence"/>
</dbReference>
<sequence>MSWLYGPPPLLPAARETDGQRKKVKVNDWKTTLRSIWFYLSAYKRTLLGVTLLIVISASLSLLGPFLLGVLIDSYLVKRNGAELLALIGLMGVIYAVQTGATLLQNYTMIGVAQRAVAAIRADLFAKLHRLPIPFYANKQAGELMSRFTNDIDNISQMLGSSFIQLVSSTITFVGMLSLMLWLSPILTLVMLTVFPAMYYGMKWITARTGPLFKAQQRDLGALAGFLEEKLSGQLIVKAFSKQNDVLNEFSGLNKELRTSAYWAQTYSGFISKLMILLNNMSFAVIAGVGGVLAFQGMITIGVIVTFIEYARQFVRPLNDLSTQVNTMLSAVAGAERVFEISRDREEEDEEGAVDLEEVHGDIEFSQVNFSYGQSAKTLSEVSFRVWPGQTIALVGPTGAGKTTVVQLLSRFYETNGGSIRVDGHDIRRIRRSSLRRHMGFVLQDSILFETTVRENIRYGRLDATDGEVEEAARLANAHLFITRLPNGYDTVLLKGGGAISHGQRQLLAIARAILADPSILILDEATSSVDTVTEMNIQEALQRLMKGRTNVVIAHRLNTIRQADVIAVLDNGRIVEHGTHDALLENQGVYYELYKGK</sequence>
<dbReference type="InterPro" id="IPR036640">
    <property type="entry name" value="ABC1_TM_sf"/>
</dbReference>
<dbReference type="GO" id="GO:0016887">
    <property type="term" value="F:ATP hydrolysis activity"/>
    <property type="evidence" value="ECO:0007669"/>
    <property type="project" value="InterPro"/>
</dbReference>
<evidence type="ECO:0000256" key="1">
    <source>
        <dbReference type="ARBA" id="ARBA00004651"/>
    </source>
</evidence>
<evidence type="ECO:0000313" key="12">
    <source>
        <dbReference type="EMBL" id="TBL79171.1"/>
    </source>
</evidence>
<dbReference type="GO" id="GO:0005524">
    <property type="term" value="F:ATP binding"/>
    <property type="evidence" value="ECO:0007669"/>
    <property type="project" value="UniProtKB-KW"/>
</dbReference>
<dbReference type="OrthoDB" id="9770415at2"/>
<keyword evidence="13" id="KW-1185">Reference proteome</keyword>
<dbReference type="RefSeq" id="WP_131013809.1">
    <property type="nucleotide sequence ID" value="NZ_SIRE01000008.1"/>
</dbReference>
<dbReference type="Gene3D" id="1.20.1560.10">
    <property type="entry name" value="ABC transporter type 1, transmembrane domain"/>
    <property type="match status" value="1"/>
</dbReference>
<feature type="transmembrane region" description="Helical" evidence="9">
    <location>
        <begin position="84"/>
        <end position="104"/>
    </location>
</feature>
<dbReference type="PANTHER" id="PTHR43394:SF1">
    <property type="entry name" value="ATP-BINDING CASSETTE SUB-FAMILY B MEMBER 10, MITOCHONDRIAL"/>
    <property type="match status" value="1"/>
</dbReference>
<proteinExistence type="predicted"/>
<evidence type="ECO:0000313" key="13">
    <source>
        <dbReference type="Proteomes" id="UP000293142"/>
    </source>
</evidence>
<dbReference type="Pfam" id="PF00664">
    <property type="entry name" value="ABC_membrane"/>
    <property type="match status" value="1"/>
</dbReference>
<dbReference type="SUPFAM" id="SSF90123">
    <property type="entry name" value="ABC transporter transmembrane region"/>
    <property type="match status" value="1"/>
</dbReference>
<keyword evidence="2" id="KW-0813">Transport</keyword>
<keyword evidence="5" id="KW-0547">Nucleotide-binding</keyword>
<feature type="transmembrane region" description="Helical" evidence="9">
    <location>
        <begin position="283"/>
        <end position="308"/>
    </location>
</feature>
<dbReference type="GO" id="GO:0005886">
    <property type="term" value="C:plasma membrane"/>
    <property type="evidence" value="ECO:0007669"/>
    <property type="project" value="UniProtKB-SubCell"/>
</dbReference>
<evidence type="ECO:0000256" key="3">
    <source>
        <dbReference type="ARBA" id="ARBA00022475"/>
    </source>
</evidence>
<keyword evidence="6 12" id="KW-0067">ATP-binding</keyword>
<dbReference type="InterPro" id="IPR027417">
    <property type="entry name" value="P-loop_NTPase"/>
</dbReference>
<dbReference type="InterPro" id="IPR011527">
    <property type="entry name" value="ABC1_TM_dom"/>
</dbReference>
<evidence type="ECO:0000256" key="2">
    <source>
        <dbReference type="ARBA" id="ARBA00022448"/>
    </source>
</evidence>
<evidence type="ECO:0000256" key="7">
    <source>
        <dbReference type="ARBA" id="ARBA00022989"/>
    </source>
</evidence>
<feature type="transmembrane region" description="Helical" evidence="9">
    <location>
        <begin position="179"/>
        <end position="200"/>
    </location>
</feature>
<dbReference type="FunFam" id="3.40.50.300:FF:000287">
    <property type="entry name" value="Multidrug ABC transporter ATP-binding protein"/>
    <property type="match status" value="1"/>
</dbReference>
<dbReference type="CDD" id="cd18547">
    <property type="entry name" value="ABC_6TM_Tm288_like"/>
    <property type="match status" value="1"/>
</dbReference>
<keyword evidence="3" id="KW-1003">Cell membrane</keyword>
<evidence type="ECO:0000256" key="8">
    <source>
        <dbReference type="ARBA" id="ARBA00023136"/>
    </source>
</evidence>
<dbReference type="PROSITE" id="PS00211">
    <property type="entry name" value="ABC_TRANSPORTER_1"/>
    <property type="match status" value="1"/>
</dbReference>
<dbReference type="PROSITE" id="PS50929">
    <property type="entry name" value="ABC_TM1F"/>
    <property type="match status" value="1"/>
</dbReference>
<gene>
    <name evidence="12" type="ORF">EYB31_12790</name>
</gene>
<comment type="subcellular location">
    <subcellularLocation>
        <location evidence="1">Cell membrane</location>
        <topology evidence="1">Multi-pass membrane protein</topology>
    </subcellularLocation>
</comment>
<dbReference type="InterPro" id="IPR003593">
    <property type="entry name" value="AAA+_ATPase"/>
</dbReference>
<name>A0A4Q9DW02_9BACL</name>
<dbReference type="InterPro" id="IPR039421">
    <property type="entry name" value="Type_1_exporter"/>
</dbReference>
<organism evidence="12 13">
    <name type="scientific">Paenibacillus thalictri</name>
    <dbReference type="NCBI Taxonomy" id="2527873"/>
    <lineage>
        <taxon>Bacteria</taxon>
        <taxon>Bacillati</taxon>
        <taxon>Bacillota</taxon>
        <taxon>Bacilli</taxon>
        <taxon>Bacillales</taxon>
        <taxon>Paenibacillaceae</taxon>
        <taxon>Paenibacillus</taxon>
    </lineage>
</organism>
<dbReference type="Gene3D" id="3.40.50.300">
    <property type="entry name" value="P-loop containing nucleotide triphosphate hydrolases"/>
    <property type="match status" value="1"/>
</dbReference>
<evidence type="ECO:0000256" key="4">
    <source>
        <dbReference type="ARBA" id="ARBA00022692"/>
    </source>
</evidence>
<dbReference type="GO" id="GO:0015421">
    <property type="term" value="F:ABC-type oligopeptide transporter activity"/>
    <property type="evidence" value="ECO:0007669"/>
    <property type="project" value="TreeGrafter"/>
</dbReference>
<feature type="transmembrane region" description="Helical" evidence="9">
    <location>
        <begin position="47"/>
        <end position="72"/>
    </location>
</feature>
<dbReference type="PROSITE" id="PS50893">
    <property type="entry name" value="ABC_TRANSPORTER_2"/>
    <property type="match status" value="1"/>
</dbReference>
<feature type="domain" description="ABC transporter" evidence="10">
    <location>
        <begin position="363"/>
        <end position="597"/>
    </location>
</feature>
<feature type="domain" description="ABC transmembrane type-1" evidence="11">
    <location>
        <begin position="48"/>
        <end position="330"/>
    </location>
</feature>
<dbReference type="SUPFAM" id="SSF52540">
    <property type="entry name" value="P-loop containing nucleoside triphosphate hydrolases"/>
    <property type="match status" value="1"/>
</dbReference>
<dbReference type="Pfam" id="PF00005">
    <property type="entry name" value="ABC_tran"/>
    <property type="match status" value="1"/>
</dbReference>
<dbReference type="AlphaFoldDB" id="A0A4Q9DW02"/>
<dbReference type="PANTHER" id="PTHR43394">
    <property type="entry name" value="ATP-DEPENDENT PERMEASE MDL1, MITOCHONDRIAL"/>
    <property type="match status" value="1"/>
</dbReference>
<dbReference type="InterPro" id="IPR017871">
    <property type="entry name" value="ABC_transporter-like_CS"/>
</dbReference>
<keyword evidence="7 9" id="KW-1133">Transmembrane helix</keyword>